<dbReference type="EMBL" id="JAHYBZ010000007">
    <property type="protein sequence ID" value="MBW6399996.1"/>
    <property type="molecule type" value="Genomic_DNA"/>
</dbReference>
<comment type="caution">
    <text evidence="2">The sequence shown here is derived from an EMBL/GenBank/DDBJ whole genome shotgun (WGS) entry which is preliminary data.</text>
</comment>
<gene>
    <name evidence="2" type="ORF">KPL78_19200</name>
</gene>
<dbReference type="RefSeq" id="WP_219764612.1">
    <property type="nucleotide sequence ID" value="NZ_JAHYBZ010000007.1"/>
</dbReference>
<evidence type="ECO:0000256" key="1">
    <source>
        <dbReference type="SAM" id="MobiDB-lite"/>
    </source>
</evidence>
<sequence>MARACLCDRWLNRAAGDMGFRALPLLARMLWFEILAASTLAPEKGVLRFPCSVSDAVSRLVNRTETDVETDLAALADLGWLDLDEDGRSVALPGVKAASARTEAARTNGLRGGRPRKGETRETARERRQGTLMLPMAGGAAETQETETEPRPESSRAAAKPIAIEKKEAADAREETDWVALGAELFVLAGLDPARGHHSALPVKGWLEAGAPPDLIREVVRTVAARPRRDGKPIGNLMYFGRAVMEALDTARARPEPAAPSDWDLYQAEVMRDWESNGRHGVPMSIDDWRATRRAVA</sequence>
<evidence type="ECO:0008006" key="4">
    <source>
        <dbReference type="Google" id="ProtNLM"/>
    </source>
</evidence>
<name>A0ABS7ACH2_9PROT</name>
<evidence type="ECO:0000313" key="3">
    <source>
        <dbReference type="Proteomes" id="UP001196565"/>
    </source>
</evidence>
<dbReference type="Proteomes" id="UP001196565">
    <property type="component" value="Unassembled WGS sequence"/>
</dbReference>
<proteinExistence type="predicted"/>
<keyword evidence="3" id="KW-1185">Reference proteome</keyword>
<feature type="compositionally biased region" description="Basic and acidic residues" evidence="1">
    <location>
        <begin position="116"/>
        <end position="129"/>
    </location>
</feature>
<protein>
    <recommendedName>
        <fullName evidence="4">DUF1376 domain-containing protein</fullName>
    </recommendedName>
</protein>
<organism evidence="2 3">
    <name type="scientific">Roseomonas alba</name>
    <dbReference type="NCBI Taxonomy" id="2846776"/>
    <lineage>
        <taxon>Bacteria</taxon>
        <taxon>Pseudomonadati</taxon>
        <taxon>Pseudomonadota</taxon>
        <taxon>Alphaproteobacteria</taxon>
        <taxon>Acetobacterales</taxon>
        <taxon>Roseomonadaceae</taxon>
        <taxon>Roseomonas</taxon>
    </lineage>
</organism>
<accession>A0ABS7ACH2</accession>
<evidence type="ECO:0000313" key="2">
    <source>
        <dbReference type="EMBL" id="MBW6399996.1"/>
    </source>
</evidence>
<feature type="region of interest" description="Disordered" evidence="1">
    <location>
        <begin position="102"/>
        <end position="159"/>
    </location>
</feature>
<reference evidence="2 3" key="1">
    <citation type="submission" date="2021-07" db="EMBL/GenBank/DDBJ databases">
        <authorList>
            <person name="So Y."/>
        </authorList>
    </citation>
    <scope>NUCLEOTIDE SEQUENCE [LARGE SCALE GENOMIC DNA]</scope>
    <source>
        <strain evidence="2 3">HJA6</strain>
    </source>
</reference>